<gene>
    <name evidence="1" type="ORF">PACLA_8A087522</name>
</gene>
<keyword evidence="2" id="KW-1185">Reference proteome</keyword>
<name>A0A7D9INN9_PARCT</name>
<evidence type="ECO:0000313" key="1">
    <source>
        <dbReference type="EMBL" id="CAB4012035.1"/>
    </source>
</evidence>
<proteinExistence type="predicted"/>
<dbReference type="Proteomes" id="UP001152795">
    <property type="component" value="Unassembled WGS sequence"/>
</dbReference>
<dbReference type="AlphaFoldDB" id="A0A7D9INN9"/>
<comment type="caution">
    <text evidence="1">The sequence shown here is derived from an EMBL/GenBank/DDBJ whole genome shotgun (WGS) entry which is preliminary data.</text>
</comment>
<dbReference type="EMBL" id="CACRXK020007354">
    <property type="protein sequence ID" value="CAB4012035.1"/>
    <property type="molecule type" value="Genomic_DNA"/>
</dbReference>
<accession>A0A7D9INN9</accession>
<sequence length="195" mass="22545">MTTTTNSTGYGPRRGLLFDGNESKYELWEVKFLGYMRLQKLYKVFVRDASEKDPPDASTQADAFAELVQCLDDRSLSLVIRDARDDGRKALEILRTALPREGKATYNFALYRTDIAKERRERANSRLCHTSRVICDSVTKCRGSYQRRIVNRDGFERLTEGIPHVCHGSYAKRETNDFRRIQERAAKPRGKRKDT</sequence>
<organism evidence="1 2">
    <name type="scientific">Paramuricea clavata</name>
    <name type="common">Red gorgonian</name>
    <name type="synonym">Violescent sea-whip</name>
    <dbReference type="NCBI Taxonomy" id="317549"/>
    <lineage>
        <taxon>Eukaryota</taxon>
        <taxon>Metazoa</taxon>
        <taxon>Cnidaria</taxon>
        <taxon>Anthozoa</taxon>
        <taxon>Octocorallia</taxon>
        <taxon>Malacalcyonacea</taxon>
        <taxon>Plexauridae</taxon>
        <taxon>Paramuricea</taxon>
    </lineage>
</organism>
<protein>
    <submittedName>
        <fullName evidence="1">Uncharacterized protein</fullName>
    </submittedName>
</protein>
<evidence type="ECO:0000313" key="2">
    <source>
        <dbReference type="Proteomes" id="UP001152795"/>
    </source>
</evidence>
<dbReference type="OrthoDB" id="10059408at2759"/>
<reference evidence="1" key="1">
    <citation type="submission" date="2020-04" db="EMBL/GenBank/DDBJ databases">
        <authorList>
            <person name="Alioto T."/>
            <person name="Alioto T."/>
            <person name="Gomez Garrido J."/>
        </authorList>
    </citation>
    <scope>NUCLEOTIDE SEQUENCE</scope>
    <source>
        <strain evidence="1">A484AB</strain>
    </source>
</reference>